<dbReference type="SMART" id="SM00530">
    <property type="entry name" value="HTH_XRE"/>
    <property type="match status" value="1"/>
</dbReference>
<dbReference type="Proteomes" id="UP001321486">
    <property type="component" value="Chromosome"/>
</dbReference>
<accession>A0ABM8GJK9</accession>
<evidence type="ECO:0000259" key="1">
    <source>
        <dbReference type="PROSITE" id="PS50943"/>
    </source>
</evidence>
<dbReference type="Gene3D" id="1.10.260.40">
    <property type="entry name" value="lambda repressor-like DNA-binding domains"/>
    <property type="match status" value="1"/>
</dbReference>
<reference evidence="3" key="1">
    <citation type="journal article" date="2019" name="Int. J. Syst. Evol. Microbiol.">
        <title>The Global Catalogue of Microorganisms (GCM) 10K type strain sequencing project: providing services to taxonomists for standard genome sequencing and annotation.</title>
        <authorList>
            <consortium name="The Broad Institute Genomics Platform"/>
            <consortium name="The Broad Institute Genome Sequencing Center for Infectious Disease"/>
            <person name="Wu L."/>
            <person name="Ma J."/>
        </authorList>
    </citation>
    <scope>NUCLEOTIDE SEQUENCE [LARGE SCALE GENOMIC DNA]</scope>
    <source>
        <strain evidence="3">NBRC 108728</strain>
    </source>
</reference>
<protein>
    <submittedName>
        <fullName evidence="2">Transcriptional regulator</fullName>
    </submittedName>
</protein>
<dbReference type="Pfam" id="PF17765">
    <property type="entry name" value="MLTR_LBD"/>
    <property type="match status" value="1"/>
</dbReference>
<sequence>MDLGAAHPGRRGLPVEPLDYEDDQVTRILAPAPRPTRKGLSVGRMTTPAFNQLGDFLRARRSRIEPTDVGLPGGGARRVAGLRREEVAVLAGVSSDYFARLEQGRETNPSPQVISAIGRALQLDTDARGHLFRIAGLNPSMAPESGRTLVHPALLELLDAFPASAAYVLSPSFDVLATNPIAVALLWPFAGTQNMVRVLFTDPESRAIFTEWSMVASSTVSALRLNSGLYPDDRSISSLVAEMLEVSDEFRGFWESQVVSGLTRAYKVFQHPGVGRIELTYQTFDVHDAPGQQLLVGTAVPGSQSAESLAFLAAMAD</sequence>
<evidence type="ECO:0000313" key="3">
    <source>
        <dbReference type="Proteomes" id="UP001321486"/>
    </source>
</evidence>
<evidence type="ECO:0000313" key="2">
    <source>
        <dbReference type="EMBL" id="BDZ48592.1"/>
    </source>
</evidence>
<dbReference type="PROSITE" id="PS50943">
    <property type="entry name" value="HTH_CROC1"/>
    <property type="match status" value="1"/>
</dbReference>
<dbReference type="CDD" id="cd00093">
    <property type="entry name" value="HTH_XRE"/>
    <property type="match status" value="1"/>
</dbReference>
<dbReference type="InterPro" id="IPR041413">
    <property type="entry name" value="MLTR_LBD"/>
</dbReference>
<name>A0ABM8GJK9_9MICO</name>
<dbReference type="PANTHER" id="PTHR35010">
    <property type="entry name" value="BLL4672 PROTEIN-RELATED"/>
    <property type="match status" value="1"/>
</dbReference>
<proteinExistence type="predicted"/>
<dbReference type="InterPro" id="IPR001387">
    <property type="entry name" value="Cro/C1-type_HTH"/>
</dbReference>
<dbReference type="Pfam" id="PF13560">
    <property type="entry name" value="HTH_31"/>
    <property type="match status" value="1"/>
</dbReference>
<dbReference type="EMBL" id="AP027732">
    <property type="protein sequence ID" value="BDZ48592.1"/>
    <property type="molecule type" value="Genomic_DNA"/>
</dbReference>
<dbReference type="SUPFAM" id="SSF47413">
    <property type="entry name" value="lambda repressor-like DNA-binding domains"/>
    <property type="match status" value="1"/>
</dbReference>
<gene>
    <name evidence="2" type="ORF">GCM10025867_08330</name>
</gene>
<dbReference type="Gene3D" id="3.30.450.180">
    <property type="match status" value="1"/>
</dbReference>
<organism evidence="2 3">
    <name type="scientific">Frondihabitans sucicola</name>
    <dbReference type="NCBI Taxonomy" id="1268041"/>
    <lineage>
        <taxon>Bacteria</taxon>
        <taxon>Bacillati</taxon>
        <taxon>Actinomycetota</taxon>
        <taxon>Actinomycetes</taxon>
        <taxon>Micrococcales</taxon>
        <taxon>Microbacteriaceae</taxon>
        <taxon>Frondihabitans</taxon>
    </lineage>
</organism>
<keyword evidence="3" id="KW-1185">Reference proteome</keyword>
<dbReference type="InterPro" id="IPR010982">
    <property type="entry name" value="Lambda_DNA-bd_dom_sf"/>
</dbReference>
<feature type="domain" description="HTH cro/C1-type" evidence="1">
    <location>
        <begin position="76"/>
        <end position="128"/>
    </location>
</feature>
<dbReference type="PANTHER" id="PTHR35010:SF2">
    <property type="entry name" value="BLL4672 PROTEIN"/>
    <property type="match status" value="1"/>
</dbReference>